<dbReference type="PANTHER" id="PTHR47074:SF48">
    <property type="entry name" value="POLYNUCLEOTIDYL TRANSFERASE, RIBONUCLEASE H-LIKE SUPERFAMILY PROTEIN"/>
    <property type="match status" value="1"/>
</dbReference>
<feature type="domain" description="Reverse transcriptase zinc-binding" evidence="1">
    <location>
        <begin position="2"/>
        <end position="55"/>
    </location>
</feature>
<dbReference type="InterPro" id="IPR052929">
    <property type="entry name" value="RNase_H-like_EbsB-rel"/>
</dbReference>
<dbReference type="KEGG" id="jre:118344797"/>
<keyword evidence="2" id="KW-1185">Reference proteome</keyword>
<protein>
    <submittedName>
        <fullName evidence="3">Uncharacterized protein LOC118344797</fullName>
    </submittedName>
</protein>
<dbReference type="GeneID" id="118344797"/>
<dbReference type="OrthoDB" id="1745333at2759"/>
<dbReference type="Proteomes" id="UP000235220">
    <property type="component" value="Chromosome 16"/>
</dbReference>
<name>A0A6P9E3M0_JUGRE</name>
<accession>A0A6P9E3M0</accession>
<evidence type="ECO:0000313" key="2">
    <source>
        <dbReference type="Proteomes" id="UP000235220"/>
    </source>
</evidence>
<proteinExistence type="predicted"/>
<dbReference type="PANTHER" id="PTHR47074">
    <property type="entry name" value="BNAC02G40300D PROTEIN"/>
    <property type="match status" value="1"/>
</dbReference>
<dbReference type="AlphaFoldDB" id="A0A6P9E3M0"/>
<dbReference type="InParanoid" id="A0A6P9E3M0"/>
<reference evidence="3" key="1">
    <citation type="submission" date="2025-08" db="UniProtKB">
        <authorList>
            <consortium name="RefSeq"/>
        </authorList>
    </citation>
    <scope>IDENTIFICATION</scope>
    <source>
        <tissue evidence="3">Leaves</tissue>
    </source>
</reference>
<evidence type="ECO:0000313" key="3">
    <source>
        <dbReference type="RefSeq" id="XP_035542089.1"/>
    </source>
</evidence>
<gene>
    <name evidence="3" type="primary">LOC118344797</name>
</gene>
<dbReference type="InterPro" id="IPR026960">
    <property type="entry name" value="RVT-Znf"/>
</dbReference>
<dbReference type="Pfam" id="PF13966">
    <property type="entry name" value="zf-RVT"/>
    <property type="match status" value="1"/>
</dbReference>
<organism evidence="2 3">
    <name type="scientific">Juglans regia</name>
    <name type="common">English walnut</name>
    <dbReference type="NCBI Taxonomy" id="51240"/>
    <lineage>
        <taxon>Eukaryota</taxon>
        <taxon>Viridiplantae</taxon>
        <taxon>Streptophyta</taxon>
        <taxon>Embryophyta</taxon>
        <taxon>Tracheophyta</taxon>
        <taxon>Spermatophyta</taxon>
        <taxon>Magnoliopsida</taxon>
        <taxon>eudicotyledons</taxon>
        <taxon>Gunneridae</taxon>
        <taxon>Pentapetalae</taxon>
        <taxon>rosids</taxon>
        <taxon>fabids</taxon>
        <taxon>Fagales</taxon>
        <taxon>Juglandaceae</taxon>
        <taxon>Juglans</taxon>
    </lineage>
</organism>
<sequence>MVKIFLWRATNDSLPTKRNLFFKKIVDNPLCPICSREEESTIHVLWDCLAANDVWATGLSGVQKWKRGKGDFLRLWEKMLEAFEKAKLEKIVVMFRKAWLRRNTFVIERRLTCPRILVASAIEILEEYKQASSKENTEVQQEAIPVNKTRWVRSEADFVKVNWDASLDMKLRRMGMGMIIRDEDGEALLAACDSRRNVRTPGVVEC</sequence>
<evidence type="ECO:0000259" key="1">
    <source>
        <dbReference type="Pfam" id="PF13966"/>
    </source>
</evidence>
<dbReference type="RefSeq" id="XP_035542089.1">
    <property type="nucleotide sequence ID" value="XM_035686196.1"/>
</dbReference>